<organism evidence="2">
    <name type="scientific">viral metagenome</name>
    <dbReference type="NCBI Taxonomy" id="1070528"/>
    <lineage>
        <taxon>unclassified sequences</taxon>
        <taxon>metagenomes</taxon>
        <taxon>organismal metagenomes</taxon>
    </lineage>
</organism>
<dbReference type="InterPro" id="IPR021497">
    <property type="entry name" value="GTA_holin_3TM"/>
</dbReference>
<gene>
    <name evidence="2" type="ORF">MM415A01194_0013</name>
</gene>
<dbReference type="Pfam" id="PF11351">
    <property type="entry name" value="GTA_holin_3TM"/>
    <property type="match status" value="1"/>
</dbReference>
<dbReference type="EMBL" id="MT142308">
    <property type="protein sequence ID" value="QJA77894.1"/>
    <property type="molecule type" value="Genomic_DNA"/>
</dbReference>
<protein>
    <submittedName>
        <fullName evidence="2">Putative holin</fullName>
    </submittedName>
</protein>
<name>A0A6M3K831_9ZZZZ</name>
<accession>A0A6M3K831</accession>
<evidence type="ECO:0000313" key="2">
    <source>
        <dbReference type="EMBL" id="QJA77894.1"/>
    </source>
</evidence>
<keyword evidence="1" id="KW-1133">Transmembrane helix</keyword>
<keyword evidence="1" id="KW-0812">Transmembrane</keyword>
<feature type="transmembrane region" description="Helical" evidence="1">
    <location>
        <begin position="115"/>
        <end position="134"/>
    </location>
</feature>
<feature type="transmembrane region" description="Helical" evidence="1">
    <location>
        <begin position="81"/>
        <end position="103"/>
    </location>
</feature>
<sequence>MMVSLANVDVGGIFSGLGTLAKDLRTAFTGKEPIDATKAAELALKVQELESRVEEGRVSIIVAEASSPDKWTSRARPSFMYVFYLVVIILVLAAPFVGVFFPAQMETFYVNVASGFKAIPDAMWTTFGIGYLGYSASRSYDKMKGTSK</sequence>
<keyword evidence="1" id="KW-0472">Membrane</keyword>
<proteinExistence type="predicted"/>
<evidence type="ECO:0000256" key="1">
    <source>
        <dbReference type="SAM" id="Phobius"/>
    </source>
</evidence>
<dbReference type="AlphaFoldDB" id="A0A6M3K831"/>
<reference evidence="2" key="1">
    <citation type="submission" date="2020-03" db="EMBL/GenBank/DDBJ databases">
        <title>The deep terrestrial virosphere.</title>
        <authorList>
            <person name="Holmfeldt K."/>
            <person name="Nilsson E."/>
            <person name="Simone D."/>
            <person name="Lopez-Fernandez M."/>
            <person name="Wu X."/>
            <person name="de Brujin I."/>
            <person name="Lundin D."/>
            <person name="Andersson A."/>
            <person name="Bertilsson S."/>
            <person name="Dopson M."/>
        </authorList>
    </citation>
    <scope>NUCLEOTIDE SEQUENCE</scope>
    <source>
        <strain evidence="2">MM415A01194</strain>
    </source>
</reference>